<protein>
    <submittedName>
        <fullName evidence="6">Por secretion system C-terminal sorting domain-containing protein</fullName>
    </submittedName>
</protein>
<dbReference type="InterPro" id="IPR013519">
    <property type="entry name" value="Int_alpha_beta-p"/>
</dbReference>
<dbReference type="Proteomes" id="UP000184212">
    <property type="component" value="Unassembled WGS sequence"/>
</dbReference>
<dbReference type="GO" id="GO:0004252">
    <property type="term" value="F:serine-type endopeptidase activity"/>
    <property type="evidence" value="ECO:0007669"/>
    <property type="project" value="InterPro"/>
</dbReference>
<sequence length="1072" mass="117030">MKKLYLFFAFLVSITGYAQISENIQPRSFQMGRQRATTERSSDSGVELPALDNKAEGERAERIRQETCVTCRKEFYGRGIDFEIDIKRTGKVMEADDGTIWTVKINSKSAKGFQFYFSEFRIPEGATLHIYSDQTDFIMGAFTKKNVHEGGKFATAIFPAGSAIIEYFEPKYSKEPGRLVINRIIHVFKNLGLQGGSVDRSGNAEGYGASGSCTININCTQGSPVATPAKAVALISKYDENVGLSAFCTGFLINSTDDPMSKNPYFMTAGHCLPITRPDGYYFDFMFYFNYQSTTCDNQLTDPKNSATTKTFQGAYLRSMADDNWNYNDADYGLLEMMDRPQNYMEVSYLGWDKRKTGQGGTVYNVSHPVGDAKKVAVGSNPVATGLMTYSDCLNNTMQVWKVSWSQGVTQPISSGSPLISAGRAIGVLSGGVSRCSDSPDPIGSSCSQTNALSGPDFFNRFDWLWDHPGSNDWVNFNPVSSYLDRTLTGAQYIDTYSYPTPTNPGGGGGGTDPCVVRPLEDPNSFVLSFPDDLRRGLGYSVAAYGDDIAVGAPWERKVYIYKRLDCNVKMVQQISIGSTVGRFGFAVDMYGDYLVVGDPGDGIVLGAAYIYKKTGDTWAKVQTLAGGAGSYTFGYSVSISASNIAIGSPLENQPTSPTTFLDLAYFYRKQPDGTWPFVSRVVQPEFDPQASGKSINFGKVVEVKENWAVVAGTGTKAIYIYRYQLLNGSYIWNLFKRIQFGSYSSYSDDRVAMSNDEQEIMSNCGTEGIVQSFRWENGDWVSKGSVAGLGGNPAILNDVATVVRYNTSVKFLKKDANGVWNVFKTIDRDPHDVRLNDVFGNSVALTDNYLVVGRPESQTTCTYSGSAFIYDLFSNLVDSDIAVCNQTFTGANGVVNGKSIVLGGPSCATVYQPNSSISYLASISASLKPGFTAKSGSTFKIASKGCANFNNGTPPGGRIASQNVPEKLPDETIAATNLEPEIIVLDPVEEDIFLSVFPSPALNGYVLVKSDAGEISNVELYDIKGQLMKDVSLRKETEKVVHVTIPSDAKGIFMVKANVDGRAHFKKVVFQ</sequence>
<name>A0A1M5UDG2_9BACT</name>
<dbReference type="PANTHER" id="PTHR36220:SF1">
    <property type="entry name" value="GAMMA TUBULIN COMPLEX COMPONENT C-TERMINAL DOMAIN-CONTAINING PROTEIN"/>
    <property type="match status" value="1"/>
</dbReference>
<dbReference type="SUPFAM" id="SSF50494">
    <property type="entry name" value="Trypsin-like serine proteases"/>
    <property type="match status" value="1"/>
</dbReference>
<dbReference type="STRING" id="947013.SAMN04488109_4616"/>
<dbReference type="Gene3D" id="2.40.10.10">
    <property type="entry name" value="Trypsin-like serine proteases"/>
    <property type="match status" value="2"/>
</dbReference>
<gene>
    <name evidence="6" type="ORF">SAMN04488109_4616</name>
</gene>
<dbReference type="InterPro" id="IPR043504">
    <property type="entry name" value="Peptidase_S1_PA_chymotrypsin"/>
</dbReference>
<evidence type="ECO:0000256" key="5">
    <source>
        <dbReference type="SAM" id="SignalP"/>
    </source>
</evidence>
<organism evidence="6 7">
    <name type="scientific">Chryseolinea serpens</name>
    <dbReference type="NCBI Taxonomy" id="947013"/>
    <lineage>
        <taxon>Bacteria</taxon>
        <taxon>Pseudomonadati</taxon>
        <taxon>Bacteroidota</taxon>
        <taxon>Cytophagia</taxon>
        <taxon>Cytophagales</taxon>
        <taxon>Fulvivirgaceae</taxon>
        <taxon>Chryseolinea</taxon>
    </lineage>
</organism>
<evidence type="ECO:0000256" key="1">
    <source>
        <dbReference type="ARBA" id="ARBA00022729"/>
    </source>
</evidence>
<dbReference type="InterPro" id="IPR009003">
    <property type="entry name" value="Peptidase_S1_PA"/>
</dbReference>
<proteinExistence type="predicted"/>
<dbReference type="Gene3D" id="2.130.10.130">
    <property type="entry name" value="Integrin alpha, N-terminal"/>
    <property type="match status" value="1"/>
</dbReference>
<dbReference type="EMBL" id="FQWQ01000003">
    <property type="protein sequence ID" value="SHH61105.1"/>
    <property type="molecule type" value="Genomic_DNA"/>
</dbReference>
<feature type="signal peptide" evidence="5">
    <location>
        <begin position="1"/>
        <end position="18"/>
    </location>
</feature>
<dbReference type="InterPro" id="IPR018114">
    <property type="entry name" value="TRYPSIN_HIS"/>
</dbReference>
<dbReference type="SMART" id="SM00191">
    <property type="entry name" value="Int_alpha"/>
    <property type="match status" value="3"/>
</dbReference>
<dbReference type="Pfam" id="PF14312">
    <property type="entry name" value="FG-GAP_2"/>
    <property type="match status" value="1"/>
</dbReference>
<dbReference type="InterPro" id="IPR028994">
    <property type="entry name" value="Integrin_alpha_N"/>
</dbReference>
<evidence type="ECO:0000313" key="6">
    <source>
        <dbReference type="EMBL" id="SHH61105.1"/>
    </source>
</evidence>
<dbReference type="InterPro" id="IPR026444">
    <property type="entry name" value="Secre_tail"/>
</dbReference>
<dbReference type="NCBIfam" id="TIGR04183">
    <property type="entry name" value="Por_Secre_tail"/>
    <property type="match status" value="1"/>
</dbReference>
<evidence type="ECO:0000313" key="7">
    <source>
        <dbReference type="Proteomes" id="UP000184212"/>
    </source>
</evidence>
<keyword evidence="2" id="KW-0677">Repeat</keyword>
<dbReference type="PROSITE" id="PS00134">
    <property type="entry name" value="TRYPSIN_HIS"/>
    <property type="match status" value="1"/>
</dbReference>
<feature type="region of interest" description="Disordered" evidence="4">
    <location>
        <begin position="29"/>
        <end position="57"/>
    </location>
</feature>
<reference evidence="6 7" key="1">
    <citation type="submission" date="2016-11" db="EMBL/GenBank/DDBJ databases">
        <authorList>
            <person name="Jaros S."/>
            <person name="Januszkiewicz K."/>
            <person name="Wedrychowicz H."/>
        </authorList>
    </citation>
    <scope>NUCLEOTIDE SEQUENCE [LARGE SCALE GENOMIC DNA]</scope>
    <source>
        <strain evidence="6 7">DSM 24574</strain>
    </source>
</reference>
<dbReference type="Pfam" id="PF13365">
    <property type="entry name" value="Trypsin_2"/>
    <property type="match status" value="1"/>
</dbReference>
<dbReference type="InterPro" id="IPR013517">
    <property type="entry name" value="FG-GAP"/>
</dbReference>
<keyword evidence="7" id="KW-1185">Reference proteome</keyword>
<keyword evidence="1 5" id="KW-0732">Signal</keyword>
<dbReference type="GO" id="GO:0006508">
    <property type="term" value="P:proteolysis"/>
    <property type="evidence" value="ECO:0007669"/>
    <property type="project" value="InterPro"/>
</dbReference>
<dbReference type="OrthoDB" id="964745at2"/>
<dbReference type="AlphaFoldDB" id="A0A1M5UDG2"/>
<accession>A0A1M5UDG2</accession>
<keyword evidence="3" id="KW-0325">Glycoprotein</keyword>
<evidence type="ECO:0000256" key="2">
    <source>
        <dbReference type="ARBA" id="ARBA00022737"/>
    </source>
</evidence>
<dbReference type="PANTHER" id="PTHR36220">
    <property type="entry name" value="UNNAMED PRODUCT"/>
    <property type="match status" value="1"/>
</dbReference>
<dbReference type="RefSeq" id="WP_073138683.1">
    <property type="nucleotide sequence ID" value="NZ_FQWQ01000003.1"/>
</dbReference>
<evidence type="ECO:0000256" key="4">
    <source>
        <dbReference type="SAM" id="MobiDB-lite"/>
    </source>
</evidence>
<evidence type="ECO:0000256" key="3">
    <source>
        <dbReference type="ARBA" id="ARBA00023180"/>
    </source>
</evidence>
<feature type="chain" id="PRO_5012951632" evidence="5">
    <location>
        <begin position="19"/>
        <end position="1072"/>
    </location>
</feature>